<dbReference type="PANTHER" id="PTHR10760">
    <property type="entry name" value="TORSIN"/>
    <property type="match status" value="1"/>
</dbReference>
<feature type="chain" id="PRO_5035259326" evidence="2">
    <location>
        <begin position="21"/>
        <end position="344"/>
    </location>
</feature>
<evidence type="ECO:0000256" key="1">
    <source>
        <dbReference type="ARBA" id="ARBA00006235"/>
    </source>
</evidence>
<keyword evidence="5" id="KW-1185">Reference proteome</keyword>
<dbReference type="EMBL" id="CAJNRD030001121">
    <property type="protein sequence ID" value="CAG5095543.1"/>
    <property type="molecule type" value="Genomic_DNA"/>
</dbReference>
<dbReference type="Pfam" id="PF21376">
    <property type="entry name" value="TOR1A_C"/>
    <property type="match status" value="1"/>
</dbReference>
<dbReference type="SUPFAM" id="SSF52540">
    <property type="entry name" value="P-loop containing nucleoside triphosphate hydrolases"/>
    <property type="match status" value="1"/>
</dbReference>
<dbReference type="Gene3D" id="3.40.50.300">
    <property type="entry name" value="P-loop containing nucleotide triphosphate hydrolases"/>
    <property type="match status" value="1"/>
</dbReference>
<organism evidence="4 5">
    <name type="scientific">Cotesia congregata</name>
    <name type="common">Parasitoid wasp</name>
    <name type="synonym">Apanteles congregatus</name>
    <dbReference type="NCBI Taxonomy" id="51543"/>
    <lineage>
        <taxon>Eukaryota</taxon>
        <taxon>Metazoa</taxon>
        <taxon>Ecdysozoa</taxon>
        <taxon>Arthropoda</taxon>
        <taxon>Hexapoda</taxon>
        <taxon>Insecta</taxon>
        <taxon>Pterygota</taxon>
        <taxon>Neoptera</taxon>
        <taxon>Endopterygota</taxon>
        <taxon>Hymenoptera</taxon>
        <taxon>Apocrita</taxon>
        <taxon>Ichneumonoidea</taxon>
        <taxon>Braconidae</taxon>
        <taxon>Microgastrinae</taxon>
        <taxon>Cotesia</taxon>
    </lineage>
</organism>
<dbReference type="InterPro" id="IPR027417">
    <property type="entry name" value="P-loop_NTPase"/>
</dbReference>
<sequence>MNSSSIFFILSFIFVNQVNCYKFWWIIESAVDLIKCPLEDCCNDYYIPQNITGLRKELDNNLFGQHIAQDAVISALAAHIAIENPPKALAMSFHGLAGTGKNFVARIITNNFFMRGTLSQHFQVYTGRIEFLLQDQINLYKELLVEKVAESLLKCPKSLFVFDEVDLMIPGLLDVLVPFLDHGPVRVPYKGTKQSVPTNKAIFIFLSNTGSHEIAKALVDLRSQGKNREETRLEDFESLIAVGAFNGKGGLHRSDTISTSLIDHYVPFLPLEKPHIRQCIKAAFRLREIDPSEEHIEEAMSHVTFGDKPYDLYAKNGCKRVDQKVASIVYKITKSNELKSHKEL</sequence>
<proteinExistence type="inferred from homology"/>
<dbReference type="Proteomes" id="UP000786811">
    <property type="component" value="Unassembled WGS sequence"/>
</dbReference>
<feature type="domain" description="Torsin-1A C-terminal" evidence="3">
    <location>
        <begin position="271"/>
        <end position="325"/>
    </location>
</feature>
<gene>
    <name evidence="4" type="ORF">HICCMSTLAB_LOCUS7761</name>
</gene>
<comment type="similarity">
    <text evidence="1">Belongs to the ClpA/ClpB family. Torsin subfamily.</text>
</comment>
<evidence type="ECO:0000313" key="4">
    <source>
        <dbReference type="EMBL" id="CAG5095543.1"/>
    </source>
</evidence>
<feature type="signal peptide" evidence="2">
    <location>
        <begin position="1"/>
        <end position="20"/>
    </location>
</feature>
<dbReference type="GO" id="GO:0016887">
    <property type="term" value="F:ATP hydrolysis activity"/>
    <property type="evidence" value="ECO:0007669"/>
    <property type="project" value="InterPro"/>
</dbReference>
<dbReference type="AlphaFoldDB" id="A0A8J2MTZ2"/>
<comment type="caution">
    <text evidence="4">The sequence shown here is derived from an EMBL/GenBank/DDBJ whole genome shotgun (WGS) entry which is preliminary data.</text>
</comment>
<dbReference type="OrthoDB" id="19623at2759"/>
<keyword evidence="2" id="KW-0732">Signal</keyword>
<reference evidence="4" key="1">
    <citation type="submission" date="2021-04" db="EMBL/GenBank/DDBJ databases">
        <authorList>
            <person name="Chebbi M.A.C M."/>
        </authorList>
    </citation>
    <scope>NUCLEOTIDE SEQUENCE</scope>
</reference>
<evidence type="ECO:0000313" key="5">
    <source>
        <dbReference type="Proteomes" id="UP000786811"/>
    </source>
</evidence>
<evidence type="ECO:0000259" key="3">
    <source>
        <dbReference type="Pfam" id="PF21376"/>
    </source>
</evidence>
<dbReference type="PANTHER" id="PTHR10760:SF2">
    <property type="entry name" value="LD13476P-RELATED"/>
    <property type="match status" value="1"/>
</dbReference>
<evidence type="ECO:0000256" key="2">
    <source>
        <dbReference type="SAM" id="SignalP"/>
    </source>
</evidence>
<dbReference type="GO" id="GO:0005524">
    <property type="term" value="F:ATP binding"/>
    <property type="evidence" value="ECO:0007669"/>
    <property type="project" value="InterPro"/>
</dbReference>
<protein>
    <submittedName>
        <fullName evidence="4">Similar to Torsin: Torsin-like protein (Drosophila melanogaster)</fullName>
    </submittedName>
</protein>
<dbReference type="InterPro" id="IPR049337">
    <property type="entry name" value="TOR1A_C"/>
</dbReference>
<accession>A0A8J2MTZ2</accession>
<dbReference type="GO" id="GO:0071218">
    <property type="term" value="P:cellular response to misfolded protein"/>
    <property type="evidence" value="ECO:0007669"/>
    <property type="project" value="TreeGrafter"/>
</dbReference>
<dbReference type="Pfam" id="PF06309">
    <property type="entry name" value="Torsin"/>
    <property type="match status" value="1"/>
</dbReference>
<dbReference type="GO" id="GO:0005737">
    <property type="term" value="C:cytoplasm"/>
    <property type="evidence" value="ECO:0007669"/>
    <property type="project" value="UniProtKB-ARBA"/>
</dbReference>
<name>A0A8J2MTZ2_COTCN</name>
<dbReference type="GO" id="GO:0012505">
    <property type="term" value="C:endomembrane system"/>
    <property type="evidence" value="ECO:0007669"/>
    <property type="project" value="UniProtKB-ARBA"/>
</dbReference>
<dbReference type="InterPro" id="IPR010448">
    <property type="entry name" value="Torsin"/>
</dbReference>